<name>A0A420JBX3_9PEZI</name>
<sequence>MSPLDQKSIKKQHFYAALKYTALKRLQQLKEAARAVQNRGQA</sequence>
<gene>
    <name evidence="1" type="ORF">GcM1_124005</name>
</gene>
<evidence type="ECO:0000313" key="2">
    <source>
        <dbReference type="Proteomes" id="UP000285326"/>
    </source>
</evidence>
<dbReference type="EMBL" id="MCBS01012440">
    <property type="protein sequence ID" value="RKF84290.1"/>
    <property type="molecule type" value="Genomic_DNA"/>
</dbReference>
<dbReference type="Proteomes" id="UP000285326">
    <property type="component" value="Unassembled WGS sequence"/>
</dbReference>
<reference evidence="1 2" key="1">
    <citation type="journal article" date="2018" name="BMC Genomics">
        <title>Comparative genome analyses reveal sequence features reflecting distinct modes of host-adaptation between dicot and monocot powdery mildew.</title>
        <authorList>
            <person name="Wu Y."/>
            <person name="Ma X."/>
            <person name="Pan Z."/>
            <person name="Kale S.D."/>
            <person name="Song Y."/>
            <person name="King H."/>
            <person name="Zhang Q."/>
            <person name="Presley C."/>
            <person name="Deng X."/>
            <person name="Wei C.I."/>
            <person name="Xiao S."/>
        </authorList>
    </citation>
    <scope>NUCLEOTIDE SEQUENCE [LARGE SCALE GENOMIC DNA]</scope>
    <source>
        <strain evidence="1">UMSG1</strain>
    </source>
</reference>
<comment type="caution">
    <text evidence="1">The sequence shown here is derived from an EMBL/GenBank/DDBJ whole genome shotgun (WGS) entry which is preliminary data.</text>
</comment>
<evidence type="ECO:0000313" key="1">
    <source>
        <dbReference type="EMBL" id="RKF84290.1"/>
    </source>
</evidence>
<dbReference type="AlphaFoldDB" id="A0A420JBX3"/>
<accession>A0A420JBX3</accession>
<organism evidence="1 2">
    <name type="scientific">Golovinomyces cichoracearum</name>
    <dbReference type="NCBI Taxonomy" id="62708"/>
    <lineage>
        <taxon>Eukaryota</taxon>
        <taxon>Fungi</taxon>
        <taxon>Dikarya</taxon>
        <taxon>Ascomycota</taxon>
        <taxon>Pezizomycotina</taxon>
        <taxon>Leotiomycetes</taxon>
        <taxon>Erysiphales</taxon>
        <taxon>Erysiphaceae</taxon>
        <taxon>Golovinomyces</taxon>
    </lineage>
</organism>
<protein>
    <submittedName>
        <fullName evidence="1">Uncharacterized protein</fullName>
    </submittedName>
</protein>
<proteinExistence type="predicted"/>